<dbReference type="EMBL" id="SCEB01001098">
    <property type="protein sequence ID" value="RXM97418.1"/>
    <property type="molecule type" value="Genomic_DNA"/>
</dbReference>
<feature type="compositionally biased region" description="Low complexity" evidence="1">
    <location>
        <begin position="212"/>
        <end position="228"/>
    </location>
</feature>
<dbReference type="Proteomes" id="UP000289886">
    <property type="component" value="Unassembled WGS sequence"/>
</dbReference>
<dbReference type="AlphaFoldDB" id="A0A662YPK9"/>
<feature type="compositionally biased region" description="Polar residues" evidence="1">
    <location>
        <begin position="357"/>
        <end position="373"/>
    </location>
</feature>
<organism evidence="2 3">
    <name type="scientific">Acipenser ruthenus</name>
    <name type="common">Sterlet sturgeon</name>
    <dbReference type="NCBI Taxonomy" id="7906"/>
    <lineage>
        <taxon>Eukaryota</taxon>
        <taxon>Metazoa</taxon>
        <taxon>Chordata</taxon>
        <taxon>Craniata</taxon>
        <taxon>Vertebrata</taxon>
        <taxon>Euteleostomi</taxon>
        <taxon>Actinopterygii</taxon>
        <taxon>Chondrostei</taxon>
        <taxon>Acipenseriformes</taxon>
        <taxon>Acipenseridae</taxon>
        <taxon>Acipenser</taxon>
    </lineage>
</organism>
<sequence length="419" mass="44501">MGSAESKVLADTPPSALRNKHLASVEDPRSPSTGIARTPIQVHTHGHHQDAYTGYAPLARADESEPEDGSLVLVNQFQVKGYRMGSAESKVLADTPPSALRNKHLASVEDPRSPSTGIARTPIQEPFDPRSPSVGITRTPVKALMAETMTLLVRQLSELFVSEGGELEAGNQGLEGGTQGTGIEEPPPALSPLGSDEDTLLLTVEEAESESPLTGVTPLLDPTPLLSPEEQPSEAGALIGPDKAKHSGSHVMGRLGQARVAVARSPRGKVRGFRQTRPRRSKASLLSSSEEGSRSPLQILQHPDWNSPCSPQPSQVTLPLHPPPQHSQVTLPTAQPDNPPLTPSPAAQPGNPPLTPSPQSTARQPSPYTLPRSTASLSLPVCFQMKKGLSLLDQDGSVLKPALSRGLHRDKENMESWGS</sequence>
<feature type="region of interest" description="Disordered" evidence="1">
    <location>
        <begin position="1"/>
        <end position="49"/>
    </location>
</feature>
<feature type="compositionally biased region" description="Low complexity" evidence="1">
    <location>
        <begin position="283"/>
        <end position="296"/>
    </location>
</feature>
<proteinExistence type="predicted"/>
<name>A0A662YPK9_ACIRT</name>
<protein>
    <submittedName>
        <fullName evidence="2">Cell division cycle-associated protein 3</fullName>
    </submittedName>
</protein>
<accession>A0A662YPK9</accession>
<evidence type="ECO:0000256" key="1">
    <source>
        <dbReference type="SAM" id="MobiDB-lite"/>
    </source>
</evidence>
<feature type="compositionally biased region" description="Basic residues" evidence="1">
    <location>
        <begin position="266"/>
        <end position="282"/>
    </location>
</feature>
<dbReference type="PANTHER" id="PTHR34756">
    <property type="entry name" value="CELL DIVISION CYCLE-ASSOCIATED PROTEIN 3"/>
    <property type="match status" value="1"/>
</dbReference>
<comment type="caution">
    <text evidence="2">The sequence shown here is derived from an EMBL/GenBank/DDBJ whole genome shotgun (WGS) entry which is preliminary data.</text>
</comment>
<dbReference type="GO" id="GO:0051301">
    <property type="term" value="P:cell division"/>
    <property type="evidence" value="ECO:0007669"/>
    <property type="project" value="UniProtKB-KW"/>
</dbReference>
<reference evidence="2 3" key="1">
    <citation type="submission" date="2019-01" db="EMBL/GenBank/DDBJ databases">
        <title>Draft Genome and Complete Hox-Cluster Characterization of the Sterlet Sturgeon (Acipenser ruthenus).</title>
        <authorList>
            <person name="Wei Q."/>
        </authorList>
    </citation>
    <scope>NUCLEOTIDE SEQUENCE [LARGE SCALE GENOMIC DNA]</scope>
    <source>
        <strain evidence="2">WHYD16114868_AA</strain>
        <tissue evidence="2">Blood</tissue>
    </source>
</reference>
<feature type="compositionally biased region" description="Polar residues" evidence="1">
    <location>
        <begin position="307"/>
        <end position="317"/>
    </location>
</feature>
<keyword evidence="2" id="KW-0131">Cell cycle</keyword>
<feature type="region of interest" description="Disordered" evidence="1">
    <location>
        <begin position="167"/>
        <end position="193"/>
    </location>
</feature>
<keyword evidence="2" id="KW-0132">Cell division</keyword>
<evidence type="ECO:0000313" key="3">
    <source>
        <dbReference type="Proteomes" id="UP000289886"/>
    </source>
</evidence>
<dbReference type="PANTHER" id="PTHR34756:SF1">
    <property type="entry name" value="CELL DIVISION CYCLE-ASSOCIATED PROTEIN 3"/>
    <property type="match status" value="1"/>
</dbReference>
<feature type="region of interest" description="Disordered" evidence="1">
    <location>
        <begin position="105"/>
        <end position="134"/>
    </location>
</feature>
<keyword evidence="3" id="KW-1185">Reference proteome</keyword>
<dbReference type="InterPro" id="IPR038832">
    <property type="entry name" value="CDCA3"/>
</dbReference>
<evidence type="ECO:0000313" key="2">
    <source>
        <dbReference type="EMBL" id="RXM97418.1"/>
    </source>
</evidence>
<feature type="compositionally biased region" description="Polar residues" evidence="1">
    <location>
        <begin position="326"/>
        <end position="336"/>
    </location>
</feature>
<feature type="region of interest" description="Disordered" evidence="1">
    <location>
        <begin position="207"/>
        <end position="373"/>
    </location>
</feature>
<gene>
    <name evidence="2" type="ORF">EOD39_14452</name>
</gene>